<dbReference type="EMBL" id="CP026106">
    <property type="protein sequence ID" value="AUT72585.1"/>
    <property type="molecule type" value="Genomic_DNA"/>
</dbReference>
<dbReference type="GeneID" id="96993232"/>
<protein>
    <submittedName>
        <fullName evidence="1">Uncharacterized protein</fullName>
    </submittedName>
</protein>
<proteinExistence type="predicted"/>
<dbReference type="RefSeq" id="WP_079500393.1">
    <property type="nucleotide sequence ID" value="NZ_AKAU01000147.1"/>
</dbReference>
<dbReference type="InterPro" id="IPR021947">
    <property type="entry name" value="DUF3564"/>
</dbReference>
<dbReference type="KEGG" id="phs:C2L64_31130"/>
<reference evidence="1 2" key="1">
    <citation type="submission" date="2018-01" db="EMBL/GenBank/DDBJ databases">
        <title>Species boundaries and ecological features among Paraburkholderia terrae DSMZ17804T, P. hospita DSMZ17164T and P. caribensis DSMZ13236T.</title>
        <authorList>
            <person name="Pratama A.A."/>
        </authorList>
    </citation>
    <scope>NUCLEOTIDE SEQUENCE [LARGE SCALE GENOMIC DNA]</scope>
    <source>
        <strain evidence="1 2">DSM 17164</strain>
    </source>
</reference>
<sequence length="69" mass="7905">MRITVHLDTFDCQDSAYAIIWLDRETGKWSREGHAVIDLPAWGTLAFAKGSTHLRFPLCTHIPRRPEAQ</sequence>
<dbReference type="Pfam" id="PF12087">
    <property type="entry name" value="DUF3564"/>
    <property type="match status" value="1"/>
</dbReference>
<name>A0AAN1JF45_9BURK</name>
<dbReference type="Proteomes" id="UP000236649">
    <property type="component" value="Chromosome 2"/>
</dbReference>
<gene>
    <name evidence="1" type="ORF">C2L64_31130</name>
</gene>
<accession>A0AAN1JF45</accession>
<organism evidence="1 2">
    <name type="scientific">Paraburkholderia hospita</name>
    <dbReference type="NCBI Taxonomy" id="169430"/>
    <lineage>
        <taxon>Bacteria</taxon>
        <taxon>Pseudomonadati</taxon>
        <taxon>Pseudomonadota</taxon>
        <taxon>Betaproteobacteria</taxon>
        <taxon>Burkholderiales</taxon>
        <taxon>Burkholderiaceae</taxon>
        <taxon>Paraburkholderia</taxon>
    </lineage>
</organism>
<evidence type="ECO:0000313" key="2">
    <source>
        <dbReference type="Proteomes" id="UP000236649"/>
    </source>
</evidence>
<dbReference type="AlphaFoldDB" id="A0AAN1JF45"/>
<evidence type="ECO:0000313" key="1">
    <source>
        <dbReference type="EMBL" id="AUT72585.1"/>
    </source>
</evidence>